<gene>
    <name evidence="7" type="ORF">RIF29_15741</name>
</gene>
<reference evidence="7 8" key="1">
    <citation type="submission" date="2024-01" db="EMBL/GenBank/DDBJ databases">
        <title>The genomes of 5 underutilized Papilionoideae crops provide insights into root nodulation and disease resistanc.</title>
        <authorList>
            <person name="Yuan L."/>
        </authorList>
    </citation>
    <scope>NUCLEOTIDE SEQUENCE [LARGE SCALE GENOMIC DNA]</scope>
    <source>
        <strain evidence="7">ZHUSHIDOU_FW_LH</strain>
        <tissue evidence="7">Leaf</tissue>
    </source>
</reference>
<name>A0AAN9IEX7_CROPI</name>
<feature type="domain" description="HTH myb-type" evidence="6">
    <location>
        <begin position="696"/>
        <end position="752"/>
    </location>
</feature>
<dbReference type="EMBL" id="JAYWIO010000003">
    <property type="protein sequence ID" value="KAK7274645.1"/>
    <property type="molecule type" value="Genomic_DNA"/>
</dbReference>
<dbReference type="SUPFAM" id="SSF46689">
    <property type="entry name" value="Homeodomain-like"/>
    <property type="match status" value="1"/>
</dbReference>
<dbReference type="GO" id="GO:0000126">
    <property type="term" value="C:transcription factor TFIIIB complex"/>
    <property type="evidence" value="ECO:0007669"/>
    <property type="project" value="TreeGrafter"/>
</dbReference>
<accession>A0AAN9IEX7</accession>
<evidence type="ECO:0000256" key="1">
    <source>
        <dbReference type="ARBA" id="ARBA00004123"/>
    </source>
</evidence>
<feature type="region of interest" description="Disordered" evidence="3">
    <location>
        <begin position="635"/>
        <end position="680"/>
    </location>
</feature>
<sequence>MGFPLPSSLSLLAHCFCSFLHNLQTLSLSLDRHPSLRRNLRRLLHPPTAAAPFNHHTIPNRHNLQFSTGIDQLDSDQAHSDREALMMMYLFNNTDKGLLGFQFVLNLITHLMDFFDDILPAAPTARSRAGGKFMPKAKLKQPPRKEISASKQATPSKDGKNEQIAFSSTSTDTKGISEDECHNAVASTLNTLAEESMRSQHHPQTEPSNMVDDTNSEMGNPLQVSVERDSAALGDAPPSVITSEVDANWSFTNHAKSACGVESMEFELHPFSNVLTDPGARNAHKFPSKIKPRPRVDTTPAIASASSNVMIEKSAELPTSCTNETAEIFSGLESLDDLLTQDATDAGKPVLHSCNEKGTEDNLDIPACNSVSPCGACDTQVQKCPKHHEATVLDENGAQPKNRRLETEEIVDLNPACQVDNVFDYQSMKSGAGLASDIPVHEELANAATSPAVADFLHADVTGEKEDANERQDGVLSRSIRKHKRSSVAGEKEKGGKSSKQLRKPATRKPANNPVNENVDDDDLDPPYNPNRDELEDNDDDFEVDDSSKKQRASPSSNKKSGAKNGKTSKKRKQADEDLEKTSKQPRKKFSHSTRRRKRCVDKALLEIPEDELDPLTLPIKDIILLAEYRERLAKKEASSSKIPHTEQSAGDYHDEAGGNNQEDMLGSEDDTVLGEDKGSETIPSAASLFNYQSFMDKAPRGKWSKQDTELFYEAIREFGTDFSMIQQLFPGRTRHQIKLKYKKEERQHPLELSDAVNNRAKDHSHFKLVIEQLQQASSKAKEQDPNRDAADSMTLNEVEDLTETNDDVATTEQDANVKDQEDANVIDQEDTNVKDQEDSVAFHSAERSDDGEEDDEEDYSWYQGVV</sequence>
<dbReference type="AlphaFoldDB" id="A0AAN9IEX7"/>
<feature type="region of interest" description="Disordered" evidence="3">
    <location>
        <begin position="125"/>
        <end position="178"/>
    </location>
</feature>
<evidence type="ECO:0000313" key="8">
    <source>
        <dbReference type="Proteomes" id="UP001372338"/>
    </source>
</evidence>
<evidence type="ECO:0000259" key="5">
    <source>
        <dbReference type="PROSITE" id="PS51293"/>
    </source>
</evidence>
<dbReference type="PANTHER" id="PTHR22929">
    <property type="entry name" value="RNA POLYMERASE III TRANSCRIPTION INITIATION FACTOR B"/>
    <property type="match status" value="1"/>
</dbReference>
<protein>
    <recommendedName>
        <fullName evidence="9">SANT domain-containing protein</fullName>
    </recommendedName>
</protein>
<feature type="compositionally biased region" description="Acidic residues" evidence="3">
    <location>
        <begin position="534"/>
        <end position="545"/>
    </location>
</feature>
<dbReference type="InterPro" id="IPR001005">
    <property type="entry name" value="SANT/Myb"/>
</dbReference>
<feature type="compositionally biased region" description="Basic and acidic residues" evidence="3">
    <location>
        <begin position="463"/>
        <end position="473"/>
    </location>
</feature>
<evidence type="ECO:0000256" key="3">
    <source>
        <dbReference type="SAM" id="MobiDB-lite"/>
    </source>
</evidence>
<organism evidence="7 8">
    <name type="scientific">Crotalaria pallida</name>
    <name type="common">Smooth rattlebox</name>
    <name type="synonym">Crotalaria striata</name>
    <dbReference type="NCBI Taxonomy" id="3830"/>
    <lineage>
        <taxon>Eukaryota</taxon>
        <taxon>Viridiplantae</taxon>
        <taxon>Streptophyta</taxon>
        <taxon>Embryophyta</taxon>
        <taxon>Tracheophyta</taxon>
        <taxon>Spermatophyta</taxon>
        <taxon>Magnoliopsida</taxon>
        <taxon>eudicotyledons</taxon>
        <taxon>Gunneridae</taxon>
        <taxon>Pentapetalae</taxon>
        <taxon>rosids</taxon>
        <taxon>fabids</taxon>
        <taxon>Fabales</taxon>
        <taxon>Fabaceae</taxon>
        <taxon>Papilionoideae</taxon>
        <taxon>50 kb inversion clade</taxon>
        <taxon>genistoids sensu lato</taxon>
        <taxon>core genistoids</taxon>
        <taxon>Crotalarieae</taxon>
        <taxon>Crotalaria</taxon>
    </lineage>
</organism>
<feature type="compositionally biased region" description="Basic residues" evidence="3">
    <location>
        <begin position="584"/>
        <end position="598"/>
    </location>
</feature>
<dbReference type="Pfam" id="PF15963">
    <property type="entry name" value="Myb_DNA-bind_7"/>
    <property type="match status" value="1"/>
</dbReference>
<feature type="compositionally biased region" description="Basic and acidic residues" evidence="3">
    <location>
        <begin position="780"/>
        <end position="791"/>
    </location>
</feature>
<dbReference type="GO" id="GO:0001156">
    <property type="term" value="F:TFIIIC-class transcription factor complex binding"/>
    <property type="evidence" value="ECO:0007669"/>
    <property type="project" value="TreeGrafter"/>
</dbReference>
<feature type="compositionally biased region" description="Basic and acidic residues" evidence="3">
    <location>
        <begin position="574"/>
        <end position="583"/>
    </location>
</feature>
<feature type="region of interest" description="Disordered" evidence="3">
    <location>
        <begin position="194"/>
        <end position="220"/>
    </location>
</feature>
<dbReference type="InterPro" id="IPR009057">
    <property type="entry name" value="Homeodomain-like_sf"/>
</dbReference>
<dbReference type="PROSITE" id="PS51293">
    <property type="entry name" value="SANT"/>
    <property type="match status" value="1"/>
</dbReference>
<dbReference type="PANTHER" id="PTHR22929:SF0">
    <property type="entry name" value="TRANSCRIPTION FACTOR TFIIIB COMPONENT B'' HOMOLOG"/>
    <property type="match status" value="1"/>
</dbReference>
<comment type="caution">
    <text evidence="7">The sequence shown here is derived from an EMBL/GenBank/DDBJ whole genome shotgun (WGS) entry which is preliminary data.</text>
</comment>
<comment type="subcellular location">
    <subcellularLocation>
        <location evidence="1">Nucleus</location>
    </subcellularLocation>
</comment>
<dbReference type="Proteomes" id="UP001372338">
    <property type="component" value="Unassembled WGS sequence"/>
</dbReference>
<dbReference type="PROSITE" id="PS50090">
    <property type="entry name" value="MYB_LIKE"/>
    <property type="match status" value="1"/>
</dbReference>
<dbReference type="FunFam" id="1.10.10.60:FF:000483">
    <property type="entry name" value="Predicted protein"/>
    <property type="match status" value="1"/>
</dbReference>
<dbReference type="InterPro" id="IPR039467">
    <property type="entry name" value="TFIIIB_B''_Myb"/>
</dbReference>
<evidence type="ECO:0000259" key="6">
    <source>
        <dbReference type="PROSITE" id="PS51294"/>
    </source>
</evidence>
<dbReference type="InterPro" id="IPR017884">
    <property type="entry name" value="SANT_dom"/>
</dbReference>
<evidence type="ECO:0000313" key="7">
    <source>
        <dbReference type="EMBL" id="KAK7274645.1"/>
    </source>
</evidence>
<dbReference type="PROSITE" id="PS51294">
    <property type="entry name" value="HTH_MYB"/>
    <property type="match status" value="1"/>
</dbReference>
<feature type="domain" description="SANT" evidence="5">
    <location>
        <begin position="703"/>
        <end position="747"/>
    </location>
</feature>
<feature type="compositionally biased region" description="Polar residues" evidence="3">
    <location>
        <begin position="205"/>
        <end position="218"/>
    </location>
</feature>
<feature type="compositionally biased region" description="Polar residues" evidence="3">
    <location>
        <begin position="164"/>
        <end position="174"/>
    </location>
</feature>
<dbReference type="InterPro" id="IPR017930">
    <property type="entry name" value="Myb_dom"/>
</dbReference>
<feature type="region of interest" description="Disordered" evidence="3">
    <location>
        <begin position="776"/>
        <end position="867"/>
    </location>
</feature>
<evidence type="ECO:0000259" key="4">
    <source>
        <dbReference type="PROSITE" id="PS50090"/>
    </source>
</evidence>
<evidence type="ECO:0000256" key="2">
    <source>
        <dbReference type="ARBA" id="ARBA00023242"/>
    </source>
</evidence>
<dbReference type="GO" id="GO:0005634">
    <property type="term" value="C:nucleus"/>
    <property type="evidence" value="ECO:0007669"/>
    <property type="project" value="UniProtKB-SubCell"/>
</dbReference>
<evidence type="ECO:0008006" key="9">
    <source>
        <dbReference type="Google" id="ProtNLM"/>
    </source>
</evidence>
<feature type="domain" description="Myb-like" evidence="4">
    <location>
        <begin position="696"/>
        <end position="746"/>
    </location>
</feature>
<keyword evidence="2" id="KW-0539">Nucleus</keyword>
<dbReference type="Gene3D" id="1.10.10.60">
    <property type="entry name" value="Homeodomain-like"/>
    <property type="match status" value="1"/>
</dbReference>
<dbReference type="GO" id="GO:0070898">
    <property type="term" value="P:RNA polymerase III preinitiation complex assembly"/>
    <property type="evidence" value="ECO:0007669"/>
    <property type="project" value="TreeGrafter"/>
</dbReference>
<dbReference type="SMART" id="SM00717">
    <property type="entry name" value="SANT"/>
    <property type="match status" value="1"/>
</dbReference>
<feature type="compositionally biased region" description="Low complexity" evidence="3">
    <location>
        <begin position="553"/>
        <end position="566"/>
    </location>
</feature>
<keyword evidence="8" id="KW-1185">Reference proteome</keyword>
<feature type="region of interest" description="Disordered" evidence="3">
    <location>
        <begin position="463"/>
        <end position="598"/>
    </location>
</feature>
<feature type="compositionally biased region" description="Polar residues" evidence="3">
    <location>
        <begin position="640"/>
        <end position="649"/>
    </location>
</feature>
<dbReference type="CDD" id="cd00167">
    <property type="entry name" value="SANT"/>
    <property type="match status" value="1"/>
</dbReference>
<feature type="compositionally biased region" description="Acidic residues" evidence="3">
    <location>
        <begin position="798"/>
        <end position="807"/>
    </location>
</feature>
<feature type="compositionally biased region" description="Acidic residues" evidence="3">
    <location>
        <begin position="850"/>
        <end position="860"/>
    </location>
</feature>
<proteinExistence type="predicted"/>